<feature type="domain" description="Phospholipid/glycerol acyltransferase" evidence="4">
    <location>
        <begin position="41"/>
        <end position="159"/>
    </location>
</feature>
<gene>
    <name evidence="5" type="ORF">BIV57_14670</name>
</gene>
<dbReference type="STRING" id="1428644.BIV57_14670"/>
<evidence type="ECO:0000313" key="6">
    <source>
        <dbReference type="Proteomes" id="UP000243342"/>
    </source>
</evidence>
<evidence type="ECO:0000256" key="3">
    <source>
        <dbReference type="SAM" id="MobiDB-lite"/>
    </source>
</evidence>
<proteinExistence type="predicted"/>
<accession>A0A1J7BDE2</accession>
<name>A0A1J7BDE2_9ACTN</name>
<evidence type="ECO:0000313" key="5">
    <source>
        <dbReference type="EMBL" id="OIV36699.1"/>
    </source>
</evidence>
<dbReference type="PANTHER" id="PTHR10434">
    <property type="entry name" value="1-ACYL-SN-GLYCEROL-3-PHOSPHATE ACYLTRANSFERASE"/>
    <property type="match status" value="1"/>
</dbReference>
<keyword evidence="6" id="KW-1185">Reference proteome</keyword>
<evidence type="ECO:0000256" key="1">
    <source>
        <dbReference type="ARBA" id="ARBA00022679"/>
    </source>
</evidence>
<dbReference type="SMART" id="SM00563">
    <property type="entry name" value="PlsC"/>
    <property type="match status" value="1"/>
</dbReference>
<dbReference type="OrthoDB" id="9806008at2"/>
<dbReference type="GO" id="GO:0006654">
    <property type="term" value="P:phosphatidic acid biosynthetic process"/>
    <property type="evidence" value="ECO:0007669"/>
    <property type="project" value="TreeGrafter"/>
</dbReference>
<dbReference type="Pfam" id="PF01553">
    <property type="entry name" value="Acyltransferase"/>
    <property type="match status" value="1"/>
</dbReference>
<dbReference type="Proteomes" id="UP000243342">
    <property type="component" value="Unassembled WGS sequence"/>
</dbReference>
<dbReference type="GO" id="GO:0003841">
    <property type="term" value="F:1-acylglycerol-3-phosphate O-acyltransferase activity"/>
    <property type="evidence" value="ECO:0007669"/>
    <property type="project" value="TreeGrafter"/>
</dbReference>
<protein>
    <submittedName>
        <fullName evidence="5">1-acyl-sn-glycerol-3-phosphate acyltransferase</fullName>
    </submittedName>
</protein>
<organism evidence="5 6">
    <name type="scientific">Mangrovactinospora gilvigrisea</name>
    <dbReference type="NCBI Taxonomy" id="1428644"/>
    <lineage>
        <taxon>Bacteria</taxon>
        <taxon>Bacillati</taxon>
        <taxon>Actinomycetota</taxon>
        <taxon>Actinomycetes</taxon>
        <taxon>Kitasatosporales</taxon>
        <taxon>Streptomycetaceae</taxon>
        <taxon>Mangrovactinospora</taxon>
    </lineage>
</organism>
<dbReference type="PANTHER" id="PTHR10434:SF55">
    <property type="entry name" value="POSSIBLE ACYLTRANSFERASE"/>
    <property type="match status" value="1"/>
</dbReference>
<feature type="compositionally biased region" description="Low complexity" evidence="3">
    <location>
        <begin position="253"/>
        <end position="270"/>
    </location>
</feature>
<keyword evidence="2 5" id="KW-0012">Acyltransferase</keyword>
<dbReference type="CDD" id="cd07989">
    <property type="entry name" value="LPLAT_AGPAT-like"/>
    <property type="match status" value="1"/>
</dbReference>
<comment type="caution">
    <text evidence="5">The sequence shown here is derived from an EMBL/GenBank/DDBJ whole genome shotgun (WGS) entry which is preliminary data.</text>
</comment>
<dbReference type="AlphaFoldDB" id="A0A1J7BDE2"/>
<sequence>MTRGRIGLAYRLGGAIARPPLAALAKREWRGMENMPKDGGFITVVNHHSALDPFTYAHFQYNTGRPARFLAKESLFRIPVAGWFMRHMGQIPVYRNSTDAAHAFSEAVEAVRAGECVAIYPEGTLTRDPDLWPMTGKSGAARVALETGAPVIPVAQWGAQRIVPPYAKKAGEPKFRILPRATVKVLAGKPVDLSEFEGEPITSDVLRRATDKIMDAITALLEELRGEKAPAERFDFRKALAAENRERREAARRAGGTAPGGAASTDGDAA</sequence>
<reference evidence="5 6" key="1">
    <citation type="submission" date="2016-10" db="EMBL/GenBank/DDBJ databases">
        <title>Genome sequence of Streptomyces gilvigriseus MUSC 26.</title>
        <authorList>
            <person name="Lee L.-H."/>
            <person name="Ser H.-L."/>
        </authorList>
    </citation>
    <scope>NUCLEOTIDE SEQUENCE [LARGE SCALE GENOMIC DNA]</scope>
    <source>
        <strain evidence="5 6">MUSC 26</strain>
    </source>
</reference>
<evidence type="ECO:0000256" key="2">
    <source>
        <dbReference type="ARBA" id="ARBA00023315"/>
    </source>
</evidence>
<keyword evidence="1 5" id="KW-0808">Transferase</keyword>
<dbReference type="GO" id="GO:0005886">
    <property type="term" value="C:plasma membrane"/>
    <property type="evidence" value="ECO:0007669"/>
    <property type="project" value="TreeGrafter"/>
</dbReference>
<dbReference type="EMBL" id="MLCF01000080">
    <property type="protein sequence ID" value="OIV36699.1"/>
    <property type="molecule type" value="Genomic_DNA"/>
</dbReference>
<evidence type="ECO:0000259" key="4">
    <source>
        <dbReference type="SMART" id="SM00563"/>
    </source>
</evidence>
<dbReference type="RefSeq" id="WP_071657303.1">
    <property type="nucleotide sequence ID" value="NZ_MLCF01000080.1"/>
</dbReference>
<feature type="region of interest" description="Disordered" evidence="3">
    <location>
        <begin position="245"/>
        <end position="270"/>
    </location>
</feature>
<dbReference type="InterPro" id="IPR002123">
    <property type="entry name" value="Plipid/glycerol_acylTrfase"/>
</dbReference>
<dbReference type="SUPFAM" id="SSF69593">
    <property type="entry name" value="Glycerol-3-phosphate (1)-acyltransferase"/>
    <property type="match status" value="1"/>
</dbReference>